<accession>A0A1R4IVZ3</accession>
<name>A0A1R4IVZ3_9ACTN</name>
<keyword evidence="1" id="KW-0547">Nucleotide-binding</keyword>
<dbReference type="Gene3D" id="3.40.50.300">
    <property type="entry name" value="P-loop containing nucleotide triphosphate hydrolases"/>
    <property type="match status" value="1"/>
</dbReference>
<keyword evidence="1" id="KW-0067">ATP-binding</keyword>
<proteinExistence type="predicted"/>
<sequence length="107" mass="11237">MHNPRLLVLDEPYEAVDSVSGQAIRKILHDFVAGGGTVVLSSHVMELVESLCDAVAVVAAGRVLAISPTSEVTQGRRLQDRFIELVGGGTIDAGEGLAWLGHSSDSN</sequence>
<evidence type="ECO:0000313" key="2">
    <source>
        <dbReference type="Proteomes" id="UP000188342"/>
    </source>
</evidence>
<dbReference type="Proteomes" id="UP000188342">
    <property type="component" value="Unassembled WGS sequence"/>
</dbReference>
<gene>
    <name evidence="1" type="ORF">FM114_04090</name>
</gene>
<dbReference type="GO" id="GO:0005524">
    <property type="term" value="F:ATP binding"/>
    <property type="evidence" value="ECO:0007669"/>
    <property type="project" value="UniProtKB-KW"/>
</dbReference>
<dbReference type="InterPro" id="IPR027417">
    <property type="entry name" value="P-loop_NTPase"/>
</dbReference>
<protein>
    <submittedName>
        <fullName evidence="1">ATP-binding transport protein NatA</fullName>
    </submittedName>
</protein>
<keyword evidence="2" id="KW-1185">Reference proteome</keyword>
<dbReference type="SUPFAM" id="SSF52540">
    <property type="entry name" value="P-loop containing nucleoside triphosphate hydrolases"/>
    <property type="match status" value="1"/>
</dbReference>
<dbReference type="EMBL" id="FUKQ01000012">
    <property type="protein sequence ID" value="SJN24026.1"/>
    <property type="molecule type" value="Genomic_DNA"/>
</dbReference>
<evidence type="ECO:0000313" key="1">
    <source>
        <dbReference type="EMBL" id="SJN24026.1"/>
    </source>
</evidence>
<dbReference type="PANTHER" id="PTHR43613">
    <property type="entry name" value="ABC TRANSPORTER, ATP-BINDING PROTEIN"/>
    <property type="match status" value="1"/>
</dbReference>
<dbReference type="PANTHER" id="PTHR43613:SF1">
    <property type="entry name" value="ABC TRANSPORTER, ATP-BINDING PROTEIN"/>
    <property type="match status" value="1"/>
</dbReference>
<reference evidence="1 2" key="1">
    <citation type="submission" date="2017-02" db="EMBL/GenBank/DDBJ databases">
        <authorList>
            <person name="Peterson S.W."/>
        </authorList>
    </citation>
    <scope>NUCLEOTIDE SEQUENCE [LARGE SCALE GENOMIC DNA]</scope>
    <source>
        <strain evidence="1 2">LSP_Lj1</strain>
    </source>
</reference>
<dbReference type="STRING" id="1255658.FM114_04090"/>
<organism evidence="1 2">
    <name type="scientific">Luteococcus japonicus LSP_Lj1</name>
    <dbReference type="NCBI Taxonomy" id="1255658"/>
    <lineage>
        <taxon>Bacteria</taxon>
        <taxon>Bacillati</taxon>
        <taxon>Actinomycetota</taxon>
        <taxon>Actinomycetes</taxon>
        <taxon>Propionibacteriales</taxon>
        <taxon>Propionibacteriaceae</taxon>
        <taxon>Luteococcus</taxon>
    </lineage>
</organism>
<dbReference type="AlphaFoldDB" id="A0A1R4IVZ3"/>